<dbReference type="AlphaFoldDB" id="A0A412C2X0"/>
<name>A0A412C2X0_MEDGN</name>
<comment type="caution">
    <text evidence="1">The sequence shown here is derived from an EMBL/GenBank/DDBJ whole genome shotgun (WGS) entry which is preliminary data.</text>
</comment>
<protein>
    <recommendedName>
        <fullName evidence="3">LtrC-like protein</fullName>
    </recommendedName>
</protein>
<evidence type="ECO:0000313" key="2">
    <source>
        <dbReference type="Proteomes" id="UP000286137"/>
    </source>
</evidence>
<reference evidence="1 2" key="1">
    <citation type="submission" date="2018-08" db="EMBL/GenBank/DDBJ databases">
        <title>A genome reference for cultivated species of the human gut microbiota.</title>
        <authorList>
            <person name="Zou Y."/>
            <person name="Xue W."/>
            <person name="Luo G."/>
        </authorList>
    </citation>
    <scope>NUCLEOTIDE SEQUENCE [LARGE SCALE GENOMIC DNA]</scope>
    <source>
        <strain evidence="1 2">AF27-4BH</strain>
    </source>
</reference>
<dbReference type="Proteomes" id="UP000286137">
    <property type="component" value="Unassembled WGS sequence"/>
</dbReference>
<evidence type="ECO:0000313" key="1">
    <source>
        <dbReference type="EMBL" id="RGQ67613.1"/>
    </source>
</evidence>
<dbReference type="RefSeq" id="WP_117504887.1">
    <property type="nucleotide sequence ID" value="NZ_QRTJ01000014.1"/>
</dbReference>
<dbReference type="EMBL" id="QRTJ01000014">
    <property type="protein sequence ID" value="RGQ67613.1"/>
    <property type="molecule type" value="Genomic_DNA"/>
</dbReference>
<organism evidence="1 2">
    <name type="scientific">Mediterraneibacter gnavus</name>
    <name type="common">Ruminococcus gnavus</name>
    <dbReference type="NCBI Taxonomy" id="33038"/>
    <lineage>
        <taxon>Bacteria</taxon>
        <taxon>Bacillati</taxon>
        <taxon>Bacillota</taxon>
        <taxon>Clostridia</taxon>
        <taxon>Lachnospirales</taxon>
        <taxon>Lachnospiraceae</taxon>
        <taxon>Mediterraneibacter</taxon>
    </lineage>
</organism>
<accession>A0A412C2X0</accession>
<proteinExistence type="predicted"/>
<gene>
    <name evidence="1" type="ORF">DWY88_08430</name>
</gene>
<evidence type="ECO:0008006" key="3">
    <source>
        <dbReference type="Google" id="ProtNLM"/>
    </source>
</evidence>
<sequence length="286" mass="32424">MSIYDVFGGSKPFNKEEWAAQKQAQRKEAYEMIDNTCTEMLADGDAFQQYLEVQGRFDRYSVNNAILVSAQMPEATSLKDKNAWKQSRVYVNKDAQKVIILEPGKEYTREDGTKAVGYNAKEVYDISDTSAANRQPPQEKKGMRELVSAMIDASPVGFQPVDDLELPAFYDSGQQTIFIKTGLNEEQLFVSMAKEVSAAVFDFKYNESRDASDFKSFCVAYMVSSRYGVDTRAFRFDKLPKEYEGMDAQALKGELGSMRDVLGEIQSEMYKSLEKNKPAKSKEQER</sequence>